<evidence type="ECO:0008006" key="3">
    <source>
        <dbReference type="Google" id="ProtNLM"/>
    </source>
</evidence>
<dbReference type="SUPFAM" id="SSF54909">
    <property type="entry name" value="Dimeric alpha+beta barrel"/>
    <property type="match status" value="1"/>
</dbReference>
<evidence type="ECO:0000313" key="1">
    <source>
        <dbReference type="EMBL" id="KAF9532771.1"/>
    </source>
</evidence>
<gene>
    <name evidence="1" type="ORF">CPB83DRAFT_758856</name>
</gene>
<dbReference type="AlphaFoldDB" id="A0A9P6JTU0"/>
<dbReference type="OrthoDB" id="3542212at2759"/>
<protein>
    <recommendedName>
        <fullName evidence="3">ABM domain-containing protein</fullName>
    </recommendedName>
</protein>
<sequence>MPVTEFVTLKFKHPHTWDDPDVQKNFQLLSDWQSNCSGCILAFYSSAADSSLLYLISGWKDVPAHNKWIASDKNQHLWKIFNPTLSIATFTHVEMDFERIPRQLGV</sequence>
<proteinExistence type="predicted"/>
<dbReference type="Proteomes" id="UP000807306">
    <property type="component" value="Unassembled WGS sequence"/>
</dbReference>
<evidence type="ECO:0000313" key="2">
    <source>
        <dbReference type="Proteomes" id="UP000807306"/>
    </source>
</evidence>
<dbReference type="PANTHER" id="PTHR42052:SF1">
    <property type="entry name" value="ABM DOMAIN-CONTAINING PROTEIN"/>
    <property type="match status" value="1"/>
</dbReference>
<accession>A0A9P6JTU0</accession>
<dbReference type="InterPro" id="IPR011008">
    <property type="entry name" value="Dimeric_a/b-barrel"/>
</dbReference>
<dbReference type="EMBL" id="MU157830">
    <property type="protein sequence ID" value="KAF9532771.1"/>
    <property type="molecule type" value="Genomic_DNA"/>
</dbReference>
<organism evidence="1 2">
    <name type="scientific">Crepidotus variabilis</name>
    <dbReference type="NCBI Taxonomy" id="179855"/>
    <lineage>
        <taxon>Eukaryota</taxon>
        <taxon>Fungi</taxon>
        <taxon>Dikarya</taxon>
        <taxon>Basidiomycota</taxon>
        <taxon>Agaricomycotina</taxon>
        <taxon>Agaricomycetes</taxon>
        <taxon>Agaricomycetidae</taxon>
        <taxon>Agaricales</taxon>
        <taxon>Agaricineae</taxon>
        <taxon>Crepidotaceae</taxon>
        <taxon>Crepidotus</taxon>
    </lineage>
</organism>
<keyword evidence="2" id="KW-1185">Reference proteome</keyword>
<dbReference type="PANTHER" id="PTHR42052">
    <property type="entry name" value="ABM DOMAIN-CONTAINING PROTEIN"/>
    <property type="match status" value="1"/>
</dbReference>
<dbReference type="Gene3D" id="3.30.70.100">
    <property type="match status" value="1"/>
</dbReference>
<name>A0A9P6JTU0_9AGAR</name>
<reference evidence="1" key="1">
    <citation type="submission" date="2020-11" db="EMBL/GenBank/DDBJ databases">
        <authorList>
            <consortium name="DOE Joint Genome Institute"/>
            <person name="Ahrendt S."/>
            <person name="Riley R."/>
            <person name="Andreopoulos W."/>
            <person name="Labutti K."/>
            <person name="Pangilinan J."/>
            <person name="Ruiz-Duenas F.J."/>
            <person name="Barrasa J.M."/>
            <person name="Sanchez-Garcia M."/>
            <person name="Camarero S."/>
            <person name="Miyauchi S."/>
            <person name="Serrano A."/>
            <person name="Linde D."/>
            <person name="Babiker R."/>
            <person name="Drula E."/>
            <person name="Ayuso-Fernandez I."/>
            <person name="Pacheco R."/>
            <person name="Padilla G."/>
            <person name="Ferreira P."/>
            <person name="Barriuso J."/>
            <person name="Kellner H."/>
            <person name="Castanera R."/>
            <person name="Alfaro M."/>
            <person name="Ramirez L."/>
            <person name="Pisabarro A.G."/>
            <person name="Kuo A."/>
            <person name="Tritt A."/>
            <person name="Lipzen A."/>
            <person name="He G."/>
            <person name="Yan M."/>
            <person name="Ng V."/>
            <person name="Cullen D."/>
            <person name="Martin F."/>
            <person name="Rosso M.-N."/>
            <person name="Henrissat B."/>
            <person name="Hibbett D."/>
            <person name="Martinez A.T."/>
            <person name="Grigoriev I.V."/>
        </authorList>
    </citation>
    <scope>NUCLEOTIDE SEQUENCE</scope>
    <source>
        <strain evidence="1">CBS 506.95</strain>
    </source>
</reference>
<comment type="caution">
    <text evidence="1">The sequence shown here is derived from an EMBL/GenBank/DDBJ whole genome shotgun (WGS) entry which is preliminary data.</text>
</comment>